<evidence type="ECO:0000313" key="1">
    <source>
        <dbReference type="EMBL" id="ARR28837.1"/>
    </source>
</evidence>
<dbReference type="GeneID" id="32878171"/>
<organism evidence="1">
    <name type="scientific">Ranid herpesvirus 3</name>
    <dbReference type="NCBI Taxonomy" id="1987509"/>
    <lineage>
        <taxon>Viruses</taxon>
        <taxon>Duplodnaviria</taxon>
        <taxon>Heunggongvirae</taxon>
        <taxon>Peploviricota</taxon>
        <taxon>Herviviricetes</taxon>
        <taxon>Herpesvirales</taxon>
        <taxon>Alloherpesviridae</taxon>
        <taxon>Batravirus</taxon>
        <taxon>Batravirus ranidallo3</taxon>
    </lineage>
</organism>
<dbReference type="EMBL" id="KX832224">
    <property type="protein sequence ID" value="ARR28837.1"/>
    <property type="molecule type" value="Genomic_DNA"/>
</dbReference>
<dbReference type="Proteomes" id="UP000203507">
    <property type="component" value="Segment"/>
</dbReference>
<reference evidence="1" key="1">
    <citation type="journal article" date="2017" name="Vet. Pathol.">
        <title>Ranid Herpesvirus 3 and Proliferative Dermatitis in Free-Ranging Wild Common Frogs (Rana Temporaria).</title>
        <authorList>
            <person name="Origgi F.C."/>
            <person name="Schmidt B.R."/>
            <person name="Lohmann P."/>
            <person name="Otten P."/>
            <person name="Akdesir E."/>
            <person name="Gaschen V."/>
            <person name="Aguilar-Bultet L."/>
            <person name="Wahli T."/>
            <person name="Sattler U."/>
            <person name="Stoffel M.H."/>
        </authorList>
    </citation>
    <scope>NUCLEOTIDE SEQUENCE [LARGE SCALE GENOMIC DNA]</scope>
    <source>
        <strain evidence="1">FO1_2015</strain>
    </source>
</reference>
<keyword evidence="2" id="KW-1185">Reference proteome</keyword>
<dbReference type="RefSeq" id="YP_009362346.1">
    <property type="nucleotide sequence ID" value="NC_034618.1"/>
</dbReference>
<dbReference type="KEGG" id="vg:32878171"/>
<evidence type="ECO:0000313" key="2">
    <source>
        <dbReference type="Proteomes" id="UP000203507"/>
    </source>
</evidence>
<sequence length="373" mass="42099">MNFQQAQENSIRKTEEYLSTAVDAFSNKNDSVAKEAIRLLGLLDSNRIAQDSYSTLPPELSRRYVSAMETSLPGMMPFFSELMSTILNHDVAPTMSAVIEHVSQECSPGSLSNLIDLFETSSVVFTAAISTRGDLQNFSFFSTPTCIGFEPTEFLLLFQVIMCDMKIDSNKIRKLFKRMGAKSNGFGPLHAVYYTKYLLGKNTCTCALLTYLDKTVEMMGARGTCNYSEAIYYAYPKEIRSGWAYNWNSELNFARELVKYDKPLPEALTDHHALNLLMDRLSMLFAIACQDQNINATWISNFDLSLLPEVKIPLYASLVRYVSCVWVQCISPEKILMLKEQFGRRRILNIGHLLDGATPFEALASLLVFLLND</sequence>
<accession>A0A1X9T563</accession>
<proteinExistence type="predicted"/>
<protein>
    <submittedName>
        <fullName evidence="1">Cycloviolacin-o2-like motif protein</fullName>
    </submittedName>
</protein>
<name>A0A1X9T563_9VIRU</name>